<evidence type="ECO:0000256" key="8">
    <source>
        <dbReference type="SAM" id="MobiDB-lite"/>
    </source>
</evidence>
<keyword evidence="2" id="KW-0813">Transport</keyword>
<dbReference type="InterPro" id="IPR036397">
    <property type="entry name" value="RNaseH_sf"/>
</dbReference>
<dbReference type="PROSITE" id="PS50158">
    <property type="entry name" value="ZF_CCHC"/>
    <property type="match status" value="1"/>
</dbReference>
<reference evidence="12 13" key="1">
    <citation type="submission" date="2018-09" db="EMBL/GenBank/DDBJ databases">
        <title>A high-quality reference genome of wild soybean provides a powerful tool to mine soybean genomes.</title>
        <authorList>
            <person name="Xie M."/>
            <person name="Chung C.Y.L."/>
            <person name="Li M.-W."/>
            <person name="Wong F.-L."/>
            <person name="Chan T.-F."/>
            <person name="Lam H.-M."/>
        </authorList>
    </citation>
    <scope>NUCLEOTIDE SEQUENCE [LARGE SCALE GENOMIC DNA]</scope>
    <source>
        <strain evidence="13">cv. W05</strain>
        <tissue evidence="12">Hypocotyl of etiolated seedlings</tissue>
    </source>
</reference>
<dbReference type="GO" id="GO:0015074">
    <property type="term" value="P:DNA integration"/>
    <property type="evidence" value="ECO:0007669"/>
    <property type="project" value="InterPro"/>
</dbReference>
<feature type="transmembrane region" description="Helical" evidence="9">
    <location>
        <begin position="1316"/>
        <end position="1347"/>
    </location>
</feature>
<dbReference type="Pfam" id="PF22936">
    <property type="entry name" value="Pol_BBD"/>
    <property type="match status" value="1"/>
</dbReference>
<dbReference type="Gene3D" id="3.30.420.10">
    <property type="entry name" value="Ribonuclease H-like superfamily/Ribonuclease H"/>
    <property type="match status" value="1"/>
</dbReference>
<dbReference type="Proteomes" id="UP000289340">
    <property type="component" value="Chromosome 9"/>
</dbReference>
<evidence type="ECO:0000259" key="11">
    <source>
        <dbReference type="PROSITE" id="PS50994"/>
    </source>
</evidence>
<keyword evidence="4" id="KW-0645">Protease</keyword>
<comment type="subcellular location">
    <subcellularLocation>
        <location evidence="1">Membrane</location>
        <topology evidence="1">Multi-pass membrane protein</topology>
    </subcellularLocation>
</comment>
<dbReference type="SUPFAM" id="SSF53098">
    <property type="entry name" value="Ribonuclease H-like"/>
    <property type="match status" value="1"/>
</dbReference>
<keyword evidence="4" id="KW-0064">Aspartyl protease</keyword>
<dbReference type="PANTHER" id="PTHR11439:SF517">
    <property type="entry name" value="CYSTEINE-RICH RLK (RECEPTOR-LIKE PROTEIN KINASE) 8"/>
    <property type="match status" value="1"/>
</dbReference>
<keyword evidence="7" id="KW-0863">Zinc-finger</keyword>
<protein>
    <submittedName>
        <fullName evidence="12">Retrovirus-related Pol polyprotein from transposon TNT 1-94</fullName>
        <ecNumber evidence="12">2.7.7.7</ecNumber>
    </submittedName>
</protein>
<feature type="compositionally biased region" description="Basic and acidic residues" evidence="8">
    <location>
        <begin position="234"/>
        <end position="247"/>
    </location>
</feature>
<dbReference type="GO" id="GO:0016020">
    <property type="term" value="C:membrane"/>
    <property type="evidence" value="ECO:0007669"/>
    <property type="project" value="UniProtKB-SubCell"/>
</dbReference>
<accession>A0A445J0L7</accession>
<keyword evidence="5 9" id="KW-1133">Transmembrane helix</keyword>
<keyword evidence="7" id="KW-0862">Zinc</keyword>
<proteinExistence type="predicted"/>
<dbReference type="InterPro" id="IPR057670">
    <property type="entry name" value="SH3_retrovirus"/>
</dbReference>
<dbReference type="GO" id="GO:0055085">
    <property type="term" value="P:transmembrane transport"/>
    <property type="evidence" value="ECO:0007669"/>
    <property type="project" value="InterPro"/>
</dbReference>
<keyword evidence="12" id="KW-0808">Transferase</keyword>
<feature type="region of interest" description="Disordered" evidence="8">
    <location>
        <begin position="225"/>
        <end position="279"/>
    </location>
</feature>
<evidence type="ECO:0000256" key="9">
    <source>
        <dbReference type="SAM" id="Phobius"/>
    </source>
</evidence>
<dbReference type="PROSITE" id="PS50994">
    <property type="entry name" value="INTEGRASE"/>
    <property type="match status" value="1"/>
</dbReference>
<dbReference type="Gene3D" id="4.10.60.10">
    <property type="entry name" value="Zinc finger, CCHC-type"/>
    <property type="match status" value="1"/>
</dbReference>
<evidence type="ECO:0000256" key="7">
    <source>
        <dbReference type="PROSITE-ProRule" id="PRU00047"/>
    </source>
</evidence>
<keyword evidence="13" id="KW-1185">Reference proteome</keyword>
<keyword evidence="7" id="KW-0479">Metal-binding</keyword>
<keyword evidence="12" id="KW-0548">Nucleotidyltransferase</keyword>
<feature type="domain" description="CCHC-type" evidence="10">
    <location>
        <begin position="289"/>
        <end position="304"/>
    </location>
</feature>
<dbReference type="Pfam" id="PF14223">
    <property type="entry name" value="Retrotran_gag_2"/>
    <property type="match status" value="1"/>
</dbReference>
<evidence type="ECO:0000256" key="3">
    <source>
        <dbReference type="ARBA" id="ARBA00022692"/>
    </source>
</evidence>
<dbReference type="GO" id="GO:0003887">
    <property type="term" value="F:DNA-directed DNA polymerase activity"/>
    <property type="evidence" value="ECO:0007669"/>
    <property type="project" value="UniProtKB-EC"/>
</dbReference>
<name>A0A445J0L7_GLYSO</name>
<evidence type="ECO:0000256" key="1">
    <source>
        <dbReference type="ARBA" id="ARBA00004141"/>
    </source>
</evidence>
<dbReference type="InterPro" id="IPR025724">
    <property type="entry name" value="GAG-pre-integrase_dom"/>
</dbReference>
<evidence type="ECO:0000256" key="5">
    <source>
        <dbReference type="ARBA" id="ARBA00022989"/>
    </source>
</evidence>
<dbReference type="Pfam" id="PF00665">
    <property type="entry name" value="rve"/>
    <property type="match status" value="1"/>
</dbReference>
<evidence type="ECO:0000313" key="13">
    <source>
        <dbReference type="Proteomes" id="UP000289340"/>
    </source>
</evidence>
<dbReference type="InterPro" id="IPR012337">
    <property type="entry name" value="RNaseH-like_sf"/>
</dbReference>
<dbReference type="SUPFAM" id="SSF57756">
    <property type="entry name" value="Retrovirus zinc finger-like domains"/>
    <property type="match status" value="1"/>
</dbReference>
<evidence type="ECO:0000256" key="6">
    <source>
        <dbReference type="ARBA" id="ARBA00023136"/>
    </source>
</evidence>
<feature type="region of interest" description="Disordered" evidence="8">
    <location>
        <begin position="716"/>
        <end position="739"/>
    </location>
</feature>
<dbReference type="GO" id="GO:0004190">
    <property type="term" value="F:aspartic-type endopeptidase activity"/>
    <property type="evidence" value="ECO:0007669"/>
    <property type="project" value="UniProtKB-KW"/>
</dbReference>
<feature type="transmembrane region" description="Helical" evidence="9">
    <location>
        <begin position="1456"/>
        <end position="1480"/>
    </location>
</feature>
<gene>
    <name evidence="12" type="ORF">D0Y65_024077</name>
</gene>
<dbReference type="CDD" id="cd09272">
    <property type="entry name" value="RNase_HI_RT_Ty1"/>
    <property type="match status" value="1"/>
</dbReference>
<dbReference type="SUPFAM" id="SSF56672">
    <property type="entry name" value="DNA/RNA polymerases"/>
    <property type="match status" value="1"/>
</dbReference>
<dbReference type="Pfam" id="PF00098">
    <property type="entry name" value="zf-CCHC"/>
    <property type="match status" value="1"/>
</dbReference>
<keyword evidence="6 9" id="KW-0472">Membrane</keyword>
<dbReference type="Pfam" id="PF25597">
    <property type="entry name" value="SH3_retrovirus"/>
    <property type="match status" value="1"/>
</dbReference>
<dbReference type="InterPro" id="IPR043502">
    <property type="entry name" value="DNA/RNA_pol_sf"/>
</dbReference>
<feature type="transmembrane region" description="Helical" evidence="9">
    <location>
        <begin position="1500"/>
        <end position="1518"/>
    </location>
</feature>
<sequence length="1519" mass="173625">MANGGFPFQMPMLTKNNYDNWSIKMKALLGAQDVWDIVENGFEEQDEASLSQGVKETLKESRKRDKKALFLIYHLVDEDTFEKISNATTAKEAWDKLQTCNKGVEQVKKIRLQTLRGDFERLFMEESESISDYFSRVLAVVNQLKRNGEDVDEVKVMEKILRTLNPSFDFIVTNIEENKDLKTMTIEQLMGSLQAYEKKQKRKIKQKEATEQLLQLNVKEANYANYKSQRGRGRGQDRGRGRGHGGEGRGGYNNHSNKFNNGERIWNPQVTRGRGRGNSWSRYDKSQIKCFNCNKIGHYASECRFSKKVEEKANFVEEKGGEEETLLLACQNKFEEKRNKWYLDTGASNHMCGDKSMFVEINEVATGDVSFGDDSKIPVKGKGKILIRLKNGSHQFISNVYYVPNMKNNILSLGQLLEKGYDIHLKEHSLFLRDCRHNLIAKVPMSKNRMFLLNIQNDVAKCLKACYTDSSWLWHLRFGHLNFDGLERLAKKEMESTTRATKPLELIHTDAYGPIKPNSFGKNKYFLLFIDDYSRKTWVYFLKEKSEVFENFKKFKALVEKESGLSIKAMRSDRGGEFTSNKFNKYCEDHGIRRPLTVPRSPQQNGVAERKNRTILNMVRSMLKSKKMPKEFWAEAVAYEKRTKLDDKSEKYVFVGYDSRSKGYKLYNPNSRKIVISRDVEFDEEDCWDWSVQEDKYDFLPYFEEDDEIEQPIIEEHITPPASPTPRLDETSSSERTPRLRSIEEIYEVTTNLNDINLFCLFGDCEPLSYQEAAENIKWKDAMDEEIKSITKNDTWELTTLPRGHKAIGVRWVYKAKKNAKGEVERYQARLVAKGYSQRQGIDYDEKIYQMDVKSAFLNGFLEEEVYIEQPLGYEVKGQEEKVLKLKKALYGLKQAPRAWNVRIDKYFQDKNFIKCPYEHALYIKAQSGDILIVCLYVDDLIFTGNNPSMFEEFKKDMSNEFEMTDMGLMAYYLGIEVKQEDKGIFITQEGYAKEVLKKFKMDDANPVGTPMECGSKLSKHEKGENVDPTLYKSLVGSLRYLTCTRPDILYAVGVVSRYMEAPTTTHFKAAKRILRYIKGTTNFGLHYYSSDNYNIVGYSDSDWSGDLDDRKSTTGFVFFMGDTAFTWMSKKQPIVTLSTCEAEYVAATSCVCHAIWLRNLLKEIKMPQEEPMEICVDNKSTLALAKNPVFHERSKHIDTRYHFIRECIEKKEVKLNLETTNDLQNPSQVHAIRNQTTPIVSEVQMVLSSTKDSTTNTNASKEGTNDAKEETNIPSKVVAIVVDKPIEAHAVMHSSQGKVDYLSIKWKRIVWKSCVYAITLVMVIAMLLGVNMAWAAIAAAITLVGLDIKDAGPSIDKCFILLGTGLLFIVDILFFCGMFITVDDFKKTEIPGALWDLMEPYSRIDHASGIAILAIVILILVLSNLASNVPTVLLLGARVAASAAAISKEDEKRAWLILAWVSTIAGNFSLLGSAANLVVCEQARKAPNIGYTLTFWTHLKFGLPSTLIVTAIGLTLIK</sequence>
<comment type="caution">
    <text evidence="12">The sequence shown here is derived from an EMBL/GenBank/DDBJ whole genome shotgun (WGS) entry which is preliminary data.</text>
</comment>
<organism evidence="12 13">
    <name type="scientific">Glycine soja</name>
    <name type="common">Wild soybean</name>
    <dbReference type="NCBI Taxonomy" id="3848"/>
    <lineage>
        <taxon>Eukaryota</taxon>
        <taxon>Viridiplantae</taxon>
        <taxon>Streptophyta</taxon>
        <taxon>Embryophyta</taxon>
        <taxon>Tracheophyta</taxon>
        <taxon>Spermatophyta</taxon>
        <taxon>Magnoliopsida</taxon>
        <taxon>eudicotyledons</taxon>
        <taxon>Gunneridae</taxon>
        <taxon>Pentapetalae</taxon>
        <taxon>rosids</taxon>
        <taxon>fabids</taxon>
        <taxon>Fabales</taxon>
        <taxon>Fabaceae</taxon>
        <taxon>Papilionoideae</taxon>
        <taxon>50 kb inversion clade</taxon>
        <taxon>NPAAA clade</taxon>
        <taxon>indigoferoid/millettioid clade</taxon>
        <taxon>Phaseoleae</taxon>
        <taxon>Glycine</taxon>
        <taxon>Glycine subgen. Soja</taxon>
    </lineage>
</organism>
<feature type="domain" description="Integrase catalytic" evidence="11">
    <location>
        <begin position="499"/>
        <end position="639"/>
    </location>
</feature>
<dbReference type="SMART" id="SM00343">
    <property type="entry name" value="ZnF_C2HC"/>
    <property type="match status" value="1"/>
</dbReference>
<dbReference type="GO" id="GO:0008270">
    <property type="term" value="F:zinc ion binding"/>
    <property type="evidence" value="ECO:0007669"/>
    <property type="project" value="UniProtKB-KW"/>
</dbReference>
<dbReference type="InterPro" id="IPR036875">
    <property type="entry name" value="Znf_CCHC_sf"/>
</dbReference>
<feature type="transmembrane region" description="Helical" evidence="9">
    <location>
        <begin position="1359"/>
        <end position="1381"/>
    </location>
</feature>
<evidence type="ECO:0000256" key="2">
    <source>
        <dbReference type="ARBA" id="ARBA00022448"/>
    </source>
</evidence>
<evidence type="ECO:0000256" key="4">
    <source>
        <dbReference type="ARBA" id="ARBA00022750"/>
    </source>
</evidence>
<keyword evidence="4" id="KW-0378">Hydrolase</keyword>
<dbReference type="Pfam" id="PF07727">
    <property type="entry name" value="RVT_2"/>
    <property type="match status" value="2"/>
</dbReference>
<feature type="transmembrane region" description="Helical" evidence="9">
    <location>
        <begin position="1411"/>
        <end position="1436"/>
    </location>
</feature>
<evidence type="ECO:0000259" key="10">
    <source>
        <dbReference type="PROSITE" id="PS50158"/>
    </source>
</evidence>
<dbReference type="InterPro" id="IPR013103">
    <property type="entry name" value="RVT_2"/>
</dbReference>
<dbReference type="InterPro" id="IPR054722">
    <property type="entry name" value="PolX-like_BBD"/>
</dbReference>
<dbReference type="InterPro" id="IPR001584">
    <property type="entry name" value="Integrase_cat-core"/>
</dbReference>
<dbReference type="InterPro" id="IPR004680">
    <property type="entry name" value="Cit_transptr-like_dom"/>
</dbReference>
<dbReference type="InterPro" id="IPR001878">
    <property type="entry name" value="Znf_CCHC"/>
</dbReference>
<dbReference type="PANTHER" id="PTHR11439">
    <property type="entry name" value="GAG-POL-RELATED RETROTRANSPOSON"/>
    <property type="match status" value="1"/>
</dbReference>
<dbReference type="Pfam" id="PF03600">
    <property type="entry name" value="CitMHS"/>
    <property type="match status" value="1"/>
</dbReference>
<dbReference type="GO" id="GO:0003676">
    <property type="term" value="F:nucleic acid binding"/>
    <property type="evidence" value="ECO:0007669"/>
    <property type="project" value="InterPro"/>
</dbReference>
<dbReference type="EMBL" id="QZWG01000009">
    <property type="protein sequence ID" value="RZB91916.1"/>
    <property type="molecule type" value="Genomic_DNA"/>
</dbReference>
<dbReference type="Pfam" id="PF13976">
    <property type="entry name" value="gag_pre-integrs"/>
    <property type="match status" value="1"/>
</dbReference>
<evidence type="ECO:0000313" key="12">
    <source>
        <dbReference type="EMBL" id="RZB91916.1"/>
    </source>
</evidence>
<dbReference type="EC" id="2.7.7.7" evidence="12"/>
<keyword evidence="3 9" id="KW-0812">Transmembrane</keyword>